<reference evidence="1 2" key="1">
    <citation type="journal article" date="2014" name="Antonie Van Leeuwenhoek">
        <title>Roseivivax atlanticus sp. nov., isolated from surface seawater of the Atlantic Ocean.</title>
        <authorList>
            <person name="Li G."/>
            <person name="Lai Q."/>
            <person name="Liu X."/>
            <person name="Sun F."/>
            <person name="Shao Z."/>
        </authorList>
    </citation>
    <scope>NUCLEOTIDE SEQUENCE [LARGE SCALE GENOMIC DNA]</scope>
    <source>
        <strain evidence="1 2">22II-s10s</strain>
    </source>
</reference>
<evidence type="ECO:0000313" key="2">
    <source>
        <dbReference type="Proteomes" id="UP000019063"/>
    </source>
</evidence>
<proteinExistence type="predicted"/>
<evidence type="ECO:0000313" key="1">
    <source>
        <dbReference type="EMBL" id="ETW14045.1"/>
    </source>
</evidence>
<accession>W4HPX3</accession>
<comment type="caution">
    <text evidence="1">The sequence shown here is derived from an EMBL/GenBank/DDBJ whole genome shotgun (WGS) entry which is preliminary data.</text>
</comment>
<name>W4HPX3_9RHOB</name>
<dbReference type="RefSeq" id="WP_043842279.1">
    <property type="nucleotide sequence ID" value="NZ_AQQW01000002.1"/>
</dbReference>
<dbReference type="AlphaFoldDB" id="W4HPX3"/>
<dbReference type="STRING" id="1379903.ATO8_04106"/>
<dbReference type="EMBL" id="AQQW01000002">
    <property type="protein sequence ID" value="ETW14045.1"/>
    <property type="molecule type" value="Genomic_DNA"/>
</dbReference>
<keyword evidence="2" id="KW-1185">Reference proteome</keyword>
<organism evidence="1 2">
    <name type="scientific">Roseivivax marinus</name>
    <dbReference type="NCBI Taxonomy" id="1379903"/>
    <lineage>
        <taxon>Bacteria</taxon>
        <taxon>Pseudomonadati</taxon>
        <taxon>Pseudomonadota</taxon>
        <taxon>Alphaproteobacteria</taxon>
        <taxon>Rhodobacterales</taxon>
        <taxon>Roseobacteraceae</taxon>
        <taxon>Roseivivax</taxon>
    </lineage>
</organism>
<gene>
    <name evidence="1" type="ORF">ATO8_04106</name>
</gene>
<sequence>MSEKYRIDWVRPVLEDLRDVLKKSGADDVADDLNAVLARHADRFATPANDDASMSQTATTIPFRRRYPRI</sequence>
<protein>
    <submittedName>
        <fullName evidence="1">Uncharacterized protein</fullName>
    </submittedName>
</protein>
<dbReference type="Proteomes" id="UP000019063">
    <property type="component" value="Unassembled WGS sequence"/>
</dbReference>